<comment type="caution">
    <text evidence="1">The sequence shown here is derived from an EMBL/GenBank/DDBJ whole genome shotgun (WGS) entry which is preliminary data.</text>
</comment>
<organism evidence="1 2">
    <name type="scientific">Periplaneta americana</name>
    <name type="common">American cockroach</name>
    <name type="synonym">Blatta americana</name>
    <dbReference type="NCBI Taxonomy" id="6978"/>
    <lineage>
        <taxon>Eukaryota</taxon>
        <taxon>Metazoa</taxon>
        <taxon>Ecdysozoa</taxon>
        <taxon>Arthropoda</taxon>
        <taxon>Hexapoda</taxon>
        <taxon>Insecta</taxon>
        <taxon>Pterygota</taxon>
        <taxon>Neoptera</taxon>
        <taxon>Polyneoptera</taxon>
        <taxon>Dictyoptera</taxon>
        <taxon>Blattodea</taxon>
        <taxon>Blattoidea</taxon>
        <taxon>Blattidae</taxon>
        <taxon>Blattinae</taxon>
        <taxon>Periplaneta</taxon>
    </lineage>
</organism>
<protein>
    <submittedName>
        <fullName evidence="1">Uncharacterized protein</fullName>
    </submittedName>
</protein>
<reference evidence="1 2" key="1">
    <citation type="journal article" date="2022" name="Allergy">
        <title>Genome assembly and annotation of Periplaneta americana reveal a comprehensive cockroach allergen profile.</title>
        <authorList>
            <person name="Wang L."/>
            <person name="Xiong Q."/>
            <person name="Saelim N."/>
            <person name="Wang L."/>
            <person name="Nong W."/>
            <person name="Wan A.T."/>
            <person name="Shi M."/>
            <person name="Liu X."/>
            <person name="Cao Q."/>
            <person name="Hui J.H.L."/>
            <person name="Sookrung N."/>
            <person name="Leung T.F."/>
            <person name="Tungtrongchitr A."/>
            <person name="Tsui S.K.W."/>
        </authorList>
    </citation>
    <scope>NUCLEOTIDE SEQUENCE [LARGE SCALE GENOMIC DNA]</scope>
    <source>
        <strain evidence="1">PWHHKU_190912</strain>
    </source>
</reference>
<keyword evidence="2" id="KW-1185">Reference proteome</keyword>
<sequence>MYTEELSNNDFTSFPCFQHLIQENSEEEINLQPVLELLTVLRHDFSARFNDFRKFRSPFRLVENTWSETTADVTGLPVLGPEIRNLKNELIDLQQDLEVEDIFQEKRKTNSVLEFLNTVPEKQFENLVPPEDHATFERSSHFYERREGDAYLRRQASAYHVTDPLRGRTRDRLYRNGPYTPLIDRRLRWAGHLARMGESRNAYRVLVGRPEGKRPLGRPRRRWEDNIKMDLREVGYDDRDWINLAQDRN</sequence>
<dbReference type="Proteomes" id="UP001148838">
    <property type="component" value="Unassembled WGS sequence"/>
</dbReference>
<dbReference type="EMBL" id="JAJSOF020000005">
    <property type="protein sequence ID" value="KAJ4447622.1"/>
    <property type="molecule type" value="Genomic_DNA"/>
</dbReference>
<evidence type="ECO:0000313" key="2">
    <source>
        <dbReference type="Proteomes" id="UP001148838"/>
    </source>
</evidence>
<gene>
    <name evidence="1" type="ORF">ANN_09629</name>
</gene>
<name>A0ABQ8TNJ7_PERAM</name>
<proteinExistence type="predicted"/>
<evidence type="ECO:0000313" key="1">
    <source>
        <dbReference type="EMBL" id="KAJ4447622.1"/>
    </source>
</evidence>
<accession>A0ABQ8TNJ7</accession>